<dbReference type="Gramene" id="OBART07G22700.1">
    <property type="protein sequence ID" value="OBART07G22700.1"/>
    <property type="gene ID" value="OBART07G22700"/>
</dbReference>
<comment type="similarity">
    <text evidence="1">Belongs to the TRM112 family.</text>
</comment>
<reference evidence="3" key="2">
    <citation type="submission" date="2015-03" db="UniProtKB">
        <authorList>
            <consortium name="EnsemblPlants"/>
        </authorList>
    </citation>
    <scope>IDENTIFICATION</scope>
</reference>
<dbReference type="GO" id="GO:0046982">
    <property type="term" value="F:protein heterodimerization activity"/>
    <property type="evidence" value="ECO:0007669"/>
    <property type="project" value="InterPro"/>
</dbReference>
<dbReference type="GO" id="GO:0030488">
    <property type="term" value="P:tRNA methylation"/>
    <property type="evidence" value="ECO:0007669"/>
    <property type="project" value="TreeGrafter"/>
</dbReference>
<dbReference type="SUPFAM" id="SSF158997">
    <property type="entry name" value="Trm112p-like"/>
    <property type="match status" value="1"/>
</dbReference>
<protein>
    <recommendedName>
        <fullName evidence="5">Multifunctional methyltransferase subunit TRM112-like protein</fullName>
    </recommendedName>
</protein>
<evidence type="ECO:0008006" key="5">
    <source>
        <dbReference type="Google" id="ProtNLM"/>
    </source>
</evidence>
<name>A0A0D3GTQ6_9ORYZ</name>
<evidence type="ECO:0000256" key="1">
    <source>
        <dbReference type="ARBA" id="ARBA00007980"/>
    </source>
</evidence>
<dbReference type="HOGENOM" id="CLU_086140_2_0_1"/>
<evidence type="ECO:0000313" key="3">
    <source>
        <dbReference type="EnsemblPlants" id="OBART07G22700.1"/>
    </source>
</evidence>
<dbReference type="CDD" id="cd21089">
    <property type="entry name" value="Trm112-like"/>
    <property type="match status" value="1"/>
</dbReference>
<dbReference type="STRING" id="65489.A0A0D3GTQ6"/>
<dbReference type="Gene3D" id="2.20.25.10">
    <property type="match status" value="1"/>
</dbReference>
<sequence>MRLLTHNMLASNARGAVTGYPLKLQVVKWSTKEAEPNPEFLRGMLPKIDWPALVAATQALGLPELLPEAPPTDAELSAEGAAADEGSALRRLHRALLEIHIEEGALVCPDTDRCFPISRGVPNMLLHEDEVRN</sequence>
<comment type="subunit">
    <text evidence="2">Interacts with TRM9.</text>
</comment>
<organism evidence="3">
    <name type="scientific">Oryza barthii</name>
    <dbReference type="NCBI Taxonomy" id="65489"/>
    <lineage>
        <taxon>Eukaryota</taxon>
        <taxon>Viridiplantae</taxon>
        <taxon>Streptophyta</taxon>
        <taxon>Embryophyta</taxon>
        <taxon>Tracheophyta</taxon>
        <taxon>Spermatophyta</taxon>
        <taxon>Magnoliopsida</taxon>
        <taxon>Liliopsida</taxon>
        <taxon>Poales</taxon>
        <taxon>Poaceae</taxon>
        <taxon>BOP clade</taxon>
        <taxon>Oryzoideae</taxon>
        <taxon>Oryzeae</taxon>
        <taxon>Oryzinae</taxon>
        <taxon>Oryza</taxon>
    </lineage>
</organism>
<dbReference type="InterPro" id="IPR039127">
    <property type="entry name" value="Trm112"/>
</dbReference>
<dbReference type="eggNOG" id="KOG1088">
    <property type="taxonomic scope" value="Eukaryota"/>
</dbReference>
<dbReference type="FunFam" id="2.20.25.10:FF:000018">
    <property type="entry name" value="Multifunctional methyltransferase subunit TRM112-like B"/>
    <property type="match status" value="1"/>
</dbReference>
<dbReference type="SMR" id="A0A0D3GTQ6"/>
<dbReference type="PaxDb" id="65489-OBART07G22700.1"/>
<dbReference type="PANTHER" id="PTHR12773:SF0">
    <property type="entry name" value="MULTIFUNCTIONAL METHYLTRANSFERASE SUBUNIT TRM112-LIKE PROTEIN"/>
    <property type="match status" value="1"/>
</dbReference>
<dbReference type="GO" id="GO:0070476">
    <property type="term" value="P:rRNA (guanine-N7)-methylation"/>
    <property type="evidence" value="ECO:0007669"/>
    <property type="project" value="TreeGrafter"/>
</dbReference>
<reference evidence="3" key="1">
    <citation type="journal article" date="2009" name="Rice">
        <title>De Novo Next Generation Sequencing of Plant Genomes.</title>
        <authorList>
            <person name="Rounsley S."/>
            <person name="Marri P.R."/>
            <person name="Yu Y."/>
            <person name="He R."/>
            <person name="Sisneros N."/>
            <person name="Goicoechea J.L."/>
            <person name="Lee S.J."/>
            <person name="Angelova A."/>
            <person name="Kudrna D."/>
            <person name="Luo M."/>
            <person name="Affourtit J."/>
            <person name="Desany B."/>
            <person name="Knight J."/>
            <person name="Niazi F."/>
            <person name="Egholm M."/>
            <person name="Wing R.A."/>
        </authorList>
    </citation>
    <scope>NUCLEOTIDE SEQUENCE [LARGE SCALE GENOMIC DNA]</scope>
    <source>
        <strain evidence="3">cv. IRGC 105608</strain>
    </source>
</reference>
<evidence type="ECO:0000313" key="4">
    <source>
        <dbReference type="Proteomes" id="UP000026960"/>
    </source>
</evidence>
<dbReference type="InterPro" id="IPR005651">
    <property type="entry name" value="Trm112-like"/>
</dbReference>
<dbReference type="Pfam" id="PF03966">
    <property type="entry name" value="Trm112p"/>
    <property type="match status" value="1"/>
</dbReference>
<dbReference type="PANTHER" id="PTHR12773">
    <property type="entry name" value="UPF0315 PROTEIN-RELATED"/>
    <property type="match status" value="1"/>
</dbReference>
<dbReference type="Proteomes" id="UP000026960">
    <property type="component" value="Chromosome 7"/>
</dbReference>
<dbReference type="AlphaFoldDB" id="A0A0D3GTQ6"/>
<dbReference type="EnsemblPlants" id="OBART07G22700.1">
    <property type="protein sequence ID" value="OBART07G22700.1"/>
    <property type="gene ID" value="OBART07G22700"/>
</dbReference>
<accession>A0A0D3GTQ6</accession>
<evidence type="ECO:0000256" key="2">
    <source>
        <dbReference type="ARBA" id="ARBA00065633"/>
    </source>
</evidence>
<proteinExistence type="inferred from homology"/>
<keyword evidence="4" id="KW-1185">Reference proteome</keyword>